<reference evidence="1" key="1">
    <citation type="submission" date="2016-01" db="EMBL/GenBank/DDBJ databases">
        <authorList>
            <person name="Peeters C."/>
        </authorList>
    </citation>
    <scope>NUCLEOTIDE SEQUENCE [LARGE SCALE GENOMIC DNA]</scope>
    <source>
        <strain evidence="1">LMG 22934</strain>
    </source>
</reference>
<keyword evidence="2" id="KW-1185">Reference proteome</keyword>
<dbReference type="Proteomes" id="UP000054977">
    <property type="component" value="Unassembled WGS sequence"/>
</dbReference>
<accession>A0A158JD80</accession>
<dbReference type="EMBL" id="FCNW02000080">
    <property type="protein sequence ID" value="SAL66786.1"/>
    <property type="molecule type" value="Genomic_DNA"/>
</dbReference>
<sequence>MEEDLSTLRIARSQEGQWFGRILIGSTELVLTACKSPQEVEELVNKMGLHPGHVEVED</sequence>
<dbReference type="OrthoDB" id="9134325at2"/>
<name>A0A158JD80_9BURK</name>
<proteinExistence type="predicted"/>
<evidence type="ECO:0000313" key="1">
    <source>
        <dbReference type="EMBL" id="SAL66786.1"/>
    </source>
</evidence>
<dbReference type="AlphaFoldDB" id="A0A158JD80"/>
<comment type="caution">
    <text evidence="1">The sequence shown here is derived from an EMBL/GenBank/DDBJ whole genome shotgun (WGS) entry which is preliminary data.</text>
</comment>
<evidence type="ECO:0000313" key="2">
    <source>
        <dbReference type="Proteomes" id="UP000054977"/>
    </source>
</evidence>
<dbReference type="RefSeq" id="WP_159907914.1">
    <property type="nucleotide sequence ID" value="NZ_FCNW02000080.1"/>
</dbReference>
<organism evidence="1 2">
    <name type="scientific">Caballeronia humi</name>
    <dbReference type="NCBI Taxonomy" id="326474"/>
    <lineage>
        <taxon>Bacteria</taxon>
        <taxon>Pseudomonadati</taxon>
        <taxon>Pseudomonadota</taxon>
        <taxon>Betaproteobacteria</taxon>
        <taxon>Burkholderiales</taxon>
        <taxon>Burkholderiaceae</taxon>
        <taxon>Caballeronia</taxon>
    </lineage>
</organism>
<gene>
    <name evidence="1" type="ORF">AWB65_06394</name>
</gene>
<protein>
    <submittedName>
        <fullName evidence="1">Uncharacterized protein</fullName>
    </submittedName>
</protein>